<dbReference type="Proteomes" id="UP000557566">
    <property type="component" value="Unassembled WGS sequence"/>
</dbReference>
<comment type="caution">
    <text evidence="2">The sequence shown here is derived from an EMBL/GenBank/DDBJ whole genome shotgun (WGS) entry which is preliminary data.</text>
</comment>
<sequence length="74" mass="7966">MQRALARLRLLRPLPIPMEPVSRPGHQAPSTAASHRHAAFARHASIAVQSRAVPPLWAAGGHPIAKMPCMVHLA</sequence>
<evidence type="ECO:0000313" key="3">
    <source>
        <dbReference type="Proteomes" id="UP000557566"/>
    </source>
</evidence>
<organism evidence="2 3">
    <name type="scientific">Ophiocordyceps sinensis</name>
    <dbReference type="NCBI Taxonomy" id="72228"/>
    <lineage>
        <taxon>Eukaryota</taxon>
        <taxon>Fungi</taxon>
        <taxon>Dikarya</taxon>
        <taxon>Ascomycota</taxon>
        <taxon>Pezizomycotina</taxon>
        <taxon>Sordariomycetes</taxon>
        <taxon>Hypocreomycetidae</taxon>
        <taxon>Hypocreales</taxon>
        <taxon>Ophiocordycipitaceae</taxon>
        <taxon>Ophiocordyceps</taxon>
    </lineage>
</organism>
<feature type="region of interest" description="Disordered" evidence="1">
    <location>
        <begin position="16"/>
        <end position="36"/>
    </location>
</feature>
<keyword evidence="3" id="KW-1185">Reference proteome</keyword>
<evidence type="ECO:0000256" key="1">
    <source>
        <dbReference type="SAM" id="MobiDB-lite"/>
    </source>
</evidence>
<dbReference type="EMBL" id="JAAVMX010000002">
    <property type="protein sequence ID" value="KAF4511917.1"/>
    <property type="molecule type" value="Genomic_DNA"/>
</dbReference>
<proteinExistence type="predicted"/>
<protein>
    <submittedName>
        <fullName evidence="2">Uncharacterized protein</fullName>
    </submittedName>
</protein>
<dbReference type="AlphaFoldDB" id="A0A8H4PWS5"/>
<reference evidence="2 3" key="1">
    <citation type="journal article" date="2020" name="Genome Biol. Evol.">
        <title>A new high-quality draft genome assembly of the Chinese cordyceps Ophiocordyceps sinensis.</title>
        <authorList>
            <person name="Shu R."/>
            <person name="Zhang J."/>
            <person name="Meng Q."/>
            <person name="Zhang H."/>
            <person name="Zhou G."/>
            <person name="Li M."/>
            <person name="Wu P."/>
            <person name="Zhao Y."/>
            <person name="Chen C."/>
            <person name="Qin Q."/>
        </authorList>
    </citation>
    <scope>NUCLEOTIDE SEQUENCE [LARGE SCALE GENOMIC DNA]</scope>
    <source>
        <strain evidence="2 3">IOZ07</strain>
    </source>
</reference>
<accession>A0A8H4PWS5</accession>
<evidence type="ECO:0000313" key="2">
    <source>
        <dbReference type="EMBL" id="KAF4511917.1"/>
    </source>
</evidence>
<name>A0A8H4PWS5_9HYPO</name>
<gene>
    <name evidence="2" type="ORF">G6O67_001116</name>
</gene>